<dbReference type="OrthoDB" id="9815559at2"/>
<dbReference type="InterPro" id="IPR003329">
    <property type="entry name" value="Cytidylyl_trans"/>
</dbReference>
<evidence type="ECO:0000256" key="1">
    <source>
        <dbReference type="ARBA" id="ARBA00004370"/>
    </source>
</evidence>
<dbReference type="FunFam" id="3.90.550.10:FF:000011">
    <property type="entry name" value="3-deoxy-manno-octulosonate cytidylyltransferase"/>
    <property type="match status" value="1"/>
</dbReference>
<evidence type="ECO:0000256" key="3">
    <source>
        <dbReference type="ARBA" id="ARBA00022695"/>
    </source>
</evidence>
<comment type="pathway">
    <text evidence="5">Nucleotide-sugar biosynthesis; CMP-3-deoxy-D-manno-octulosonate biosynthesis; CMP-3-deoxy-D-manno-octulosonate from 3-deoxy-D-manno-octulosonate and CTP: step 1/1.</text>
</comment>
<comment type="subcellular location">
    <subcellularLocation>
        <location evidence="5">Cytoplasm</location>
    </subcellularLocation>
    <subcellularLocation>
        <location evidence="1">Membrane</location>
    </subcellularLocation>
</comment>
<evidence type="ECO:0000313" key="7">
    <source>
        <dbReference type="Proteomes" id="UP000391834"/>
    </source>
</evidence>
<dbReference type="SUPFAM" id="SSF53448">
    <property type="entry name" value="Nucleotide-diphospho-sugar transferases"/>
    <property type="match status" value="1"/>
</dbReference>
<dbReference type="CDD" id="cd02517">
    <property type="entry name" value="CMP-KDO-Synthetase"/>
    <property type="match status" value="1"/>
</dbReference>
<dbReference type="RefSeq" id="WP_025862941.1">
    <property type="nucleotide sequence ID" value="NZ_BLAX01000001.1"/>
</dbReference>
<keyword evidence="5" id="KW-0963">Cytoplasm</keyword>
<reference evidence="6 7" key="1">
    <citation type="submission" date="2019-10" db="EMBL/GenBank/DDBJ databases">
        <title>Prolixibacter strains distinguished by the presence of nitrate reductase genes were adept at nitrate-dependent anaerobic corrosion of metallic iron and carbon steel.</title>
        <authorList>
            <person name="Iino T."/>
            <person name="Shono N."/>
            <person name="Ito K."/>
            <person name="Nakamura R."/>
            <person name="Sueoka K."/>
            <person name="Harayama S."/>
            <person name="Ohkuma M."/>
        </authorList>
    </citation>
    <scope>NUCLEOTIDE SEQUENCE [LARGE SCALE GENOMIC DNA]</scope>
    <source>
        <strain evidence="6 7">JCM 13498</strain>
    </source>
</reference>
<dbReference type="GO" id="GO:0009103">
    <property type="term" value="P:lipopolysaccharide biosynthetic process"/>
    <property type="evidence" value="ECO:0007669"/>
    <property type="project" value="UniProtKB-UniRule"/>
</dbReference>
<dbReference type="UniPathway" id="UPA00358">
    <property type="reaction ID" value="UER00476"/>
</dbReference>
<dbReference type="Proteomes" id="UP000391834">
    <property type="component" value="Unassembled WGS sequence"/>
</dbReference>
<dbReference type="EC" id="2.7.7.38" evidence="5"/>
<dbReference type="NCBIfam" id="NF003950">
    <property type="entry name" value="PRK05450.1-3"/>
    <property type="match status" value="1"/>
</dbReference>
<keyword evidence="7" id="KW-1185">Reference proteome</keyword>
<dbReference type="Gene3D" id="3.90.550.10">
    <property type="entry name" value="Spore Coat Polysaccharide Biosynthesis Protein SpsA, Chain A"/>
    <property type="match status" value="1"/>
</dbReference>
<proteinExistence type="inferred from homology"/>
<comment type="function">
    <text evidence="5">Activates KDO (a required 8-carbon sugar) for incorporation into bacterial lipopolysaccharide in Gram-negative bacteria.</text>
</comment>
<dbReference type="NCBIfam" id="TIGR00466">
    <property type="entry name" value="kdsB"/>
    <property type="match status" value="1"/>
</dbReference>
<dbReference type="EMBL" id="BLAX01000001">
    <property type="protein sequence ID" value="GET33068.1"/>
    <property type="molecule type" value="Genomic_DNA"/>
</dbReference>
<evidence type="ECO:0000256" key="4">
    <source>
        <dbReference type="ARBA" id="ARBA00022985"/>
    </source>
</evidence>
<keyword evidence="3 5" id="KW-0548">Nucleotidyltransferase</keyword>
<dbReference type="GO" id="GO:0008690">
    <property type="term" value="F:3-deoxy-manno-octulosonate cytidylyltransferase activity"/>
    <property type="evidence" value="ECO:0007669"/>
    <property type="project" value="UniProtKB-UniRule"/>
</dbReference>
<accession>A0A5M4AZB8</accession>
<organism evidence="6 7">
    <name type="scientific">Prolixibacter bellariivorans</name>
    <dbReference type="NCBI Taxonomy" id="314319"/>
    <lineage>
        <taxon>Bacteria</taxon>
        <taxon>Pseudomonadati</taxon>
        <taxon>Bacteroidota</taxon>
        <taxon>Bacteroidia</taxon>
        <taxon>Marinilabiliales</taxon>
        <taxon>Prolixibacteraceae</taxon>
        <taxon>Prolixibacter</taxon>
    </lineage>
</organism>
<dbReference type="GO" id="GO:0005829">
    <property type="term" value="C:cytosol"/>
    <property type="evidence" value="ECO:0007669"/>
    <property type="project" value="TreeGrafter"/>
</dbReference>
<evidence type="ECO:0000256" key="2">
    <source>
        <dbReference type="ARBA" id="ARBA00022679"/>
    </source>
</evidence>
<dbReference type="Pfam" id="PF02348">
    <property type="entry name" value="CTP_transf_3"/>
    <property type="match status" value="1"/>
</dbReference>
<dbReference type="PANTHER" id="PTHR42866:SF2">
    <property type="entry name" value="3-DEOXY-MANNO-OCTULOSONATE CYTIDYLYLTRANSFERASE, MITOCHONDRIAL"/>
    <property type="match status" value="1"/>
</dbReference>
<keyword evidence="2 5" id="KW-0808">Transferase</keyword>
<dbReference type="PANTHER" id="PTHR42866">
    <property type="entry name" value="3-DEOXY-MANNO-OCTULOSONATE CYTIDYLYLTRANSFERASE"/>
    <property type="match status" value="1"/>
</dbReference>
<dbReference type="InterPro" id="IPR029044">
    <property type="entry name" value="Nucleotide-diphossugar_trans"/>
</dbReference>
<dbReference type="InterPro" id="IPR004528">
    <property type="entry name" value="KdsB"/>
</dbReference>
<keyword evidence="4 5" id="KW-0448">Lipopolysaccharide biosynthesis</keyword>
<dbReference type="GO" id="GO:0033468">
    <property type="term" value="P:CMP-keto-3-deoxy-D-manno-octulosonic acid biosynthetic process"/>
    <property type="evidence" value="ECO:0007669"/>
    <property type="project" value="UniProtKB-UniRule"/>
</dbReference>
<name>A0A5M4AZB8_9BACT</name>
<gene>
    <name evidence="5 6" type="primary">kdsB</name>
    <name evidence="6" type="ORF">PbJCM13498_19310</name>
</gene>
<dbReference type="GO" id="GO:0016020">
    <property type="term" value="C:membrane"/>
    <property type="evidence" value="ECO:0007669"/>
    <property type="project" value="UniProtKB-SubCell"/>
</dbReference>
<dbReference type="AlphaFoldDB" id="A0A5M4AZB8"/>
<dbReference type="NCBIfam" id="NF003952">
    <property type="entry name" value="PRK05450.1-5"/>
    <property type="match status" value="1"/>
</dbReference>
<evidence type="ECO:0000256" key="5">
    <source>
        <dbReference type="HAMAP-Rule" id="MF_00057"/>
    </source>
</evidence>
<dbReference type="HAMAP" id="MF_00057">
    <property type="entry name" value="KdsB"/>
    <property type="match status" value="1"/>
</dbReference>
<comment type="similarity">
    <text evidence="5">Belongs to the KdsB family.</text>
</comment>
<comment type="catalytic activity">
    <reaction evidence="5">
        <text>3-deoxy-alpha-D-manno-oct-2-ulosonate + CTP = CMP-3-deoxy-beta-D-manno-octulosonate + diphosphate</text>
        <dbReference type="Rhea" id="RHEA:23448"/>
        <dbReference type="ChEBI" id="CHEBI:33019"/>
        <dbReference type="ChEBI" id="CHEBI:37563"/>
        <dbReference type="ChEBI" id="CHEBI:85986"/>
        <dbReference type="ChEBI" id="CHEBI:85987"/>
        <dbReference type="EC" id="2.7.7.38"/>
    </reaction>
</comment>
<protein>
    <recommendedName>
        <fullName evidence="5">3-deoxy-manno-octulosonate cytidylyltransferase</fullName>
        <ecNumber evidence="5">2.7.7.38</ecNumber>
    </recommendedName>
    <alternativeName>
        <fullName evidence="5">CMP-2-keto-3-deoxyoctulosonic acid synthase</fullName>
        <shortName evidence="5">CKS</shortName>
        <shortName evidence="5">CMP-KDO synthase</shortName>
    </alternativeName>
</protein>
<comment type="caution">
    <text evidence="6">The sequence shown here is derived from an EMBL/GenBank/DDBJ whole genome shotgun (WGS) entry which is preliminary data.</text>
</comment>
<evidence type="ECO:0000313" key="6">
    <source>
        <dbReference type="EMBL" id="GET33068.1"/>
    </source>
</evidence>
<sequence length="259" mass="29336">MDNFNQKKIIGIIPSRYASSRFPGKPLADIAGKSMIQRVYETAAAVFDNVWVATDDQRIYDAVSAFGGNAVMTSEEHPSGTDRCSEAVKKVSESTGETFDVVVNIQGDEPFIKPSQLTKIAALFDDEDTQIGTLVQPITKSEDIFNPNIPKVVLAENGDAIYFSRSPIPYVRNVEEEKWMNHHTFFGHIGLYAYRTEVLHALTQLKEGRLEKMESLEQLRWLEHSYRIRTDETNYDSFGIDTPEDLEKVMTEGIEKYLV</sequence>
<dbReference type="NCBIfam" id="NF009905">
    <property type="entry name" value="PRK13368.1"/>
    <property type="match status" value="1"/>
</dbReference>